<comment type="caution">
    <text evidence="1">The sequence shown here is derived from an EMBL/GenBank/DDBJ whole genome shotgun (WGS) entry which is preliminary data.</text>
</comment>
<organism evidence="1 2">
    <name type="scientific">Ensete ventricosum</name>
    <name type="common">Abyssinian banana</name>
    <name type="synonym">Musa ensete</name>
    <dbReference type="NCBI Taxonomy" id="4639"/>
    <lineage>
        <taxon>Eukaryota</taxon>
        <taxon>Viridiplantae</taxon>
        <taxon>Streptophyta</taxon>
        <taxon>Embryophyta</taxon>
        <taxon>Tracheophyta</taxon>
        <taxon>Spermatophyta</taxon>
        <taxon>Magnoliopsida</taxon>
        <taxon>Liliopsida</taxon>
        <taxon>Zingiberales</taxon>
        <taxon>Musaceae</taxon>
        <taxon>Ensete</taxon>
    </lineage>
</organism>
<sequence>EFRSVFRAPSRKFKILAIPNVLAHRKSYENGFVKKCDGRKLCAMLSFDRFFVHLLGNSKY</sequence>
<accession>A0A426Y506</accession>
<protein>
    <submittedName>
        <fullName evidence="1">Uncharacterized protein</fullName>
    </submittedName>
</protein>
<proteinExistence type="predicted"/>
<evidence type="ECO:0000313" key="2">
    <source>
        <dbReference type="Proteomes" id="UP000287651"/>
    </source>
</evidence>
<evidence type="ECO:0000313" key="1">
    <source>
        <dbReference type="EMBL" id="RRT46836.1"/>
    </source>
</evidence>
<feature type="non-terminal residue" evidence="1">
    <location>
        <position position="1"/>
    </location>
</feature>
<gene>
    <name evidence="1" type="ORF">B296_00025003</name>
</gene>
<name>A0A426Y506_ENSVE</name>
<reference evidence="1 2" key="1">
    <citation type="journal article" date="2014" name="Agronomy (Basel)">
        <title>A Draft Genome Sequence for Ensete ventricosum, the Drought-Tolerant Tree Against Hunger.</title>
        <authorList>
            <person name="Harrison J."/>
            <person name="Moore K.A."/>
            <person name="Paszkiewicz K."/>
            <person name="Jones T."/>
            <person name="Grant M."/>
            <person name="Ambacheew D."/>
            <person name="Muzemil S."/>
            <person name="Studholme D.J."/>
        </authorList>
    </citation>
    <scope>NUCLEOTIDE SEQUENCE [LARGE SCALE GENOMIC DNA]</scope>
</reference>
<dbReference type="AlphaFoldDB" id="A0A426Y506"/>
<dbReference type="Proteomes" id="UP000287651">
    <property type="component" value="Unassembled WGS sequence"/>
</dbReference>
<dbReference type="EMBL" id="AMZH03014922">
    <property type="protein sequence ID" value="RRT46836.1"/>
    <property type="molecule type" value="Genomic_DNA"/>
</dbReference>